<dbReference type="OrthoDB" id="945117at2"/>
<evidence type="ECO:0000313" key="3">
    <source>
        <dbReference type="EMBL" id="AFD05655.1"/>
    </source>
</evidence>
<keyword evidence="4" id="KW-1185">Reference proteome</keyword>
<keyword evidence="1" id="KW-0732">Signal</keyword>
<proteinExistence type="predicted"/>
<feature type="chain" id="PRO_5003613320" evidence="1">
    <location>
        <begin position="21"/>
        <end position="221"/>
    </location>
</feature>
<dbReference type="InterPro" id="IPR005546">
    <property type="entry name" value="Autotransporte_beta"/>
</dbReference>
<dbReference type="AlphaFoldDB" id="H8KXX9"/>
<sequence>MKKHLFLIAALIVATFTANAQISKGNQAIGLSFSGGSNSIKNQTGNENEDGKNKNAAISFDYSYFVADKTAIGAFLGFTHSDANSISNGDDVLDSKGDSYAFGVFGKKYFMISDKFGGLGQLSLSGSDFKSESTNIVADVSSKFKSWALGTGVNAGFVFFPWKRLGIETSLNVFNLSYNESTTTHSSGVITKGSGYNLSSSFTQSFEDIKFTLRYHFGFKK</sequence>
<dbReference type="STRING" id="929556.Solca_0524"/>
<evidence type="ECO:0000313" key="4">
    <source>
        <dbReference type="Proteomes" id="UP000007590"/>
    </source>
</evidence>
<name>H8KXX9_SOLCM</name>
<evidence type="ECO:0000256" key="1">
    <source>
        <dbReference type="SAM" id="SignalP"/>
    </source>
</evidence>
<accession>H8KXX9</accession>
<protein>
    <submittedName>
        <fullName evidence="3">Putative autotransporter protein</fullName>
    </submittedName>
</protein>
<organism evidence="3 4">
    <name type="scientific">Solitalea canadensis (strain ATCC 29591 / DSM 3403 / JCM 21819 / LMG 8368 / NBRC 15130 / NCIMB 12057 / USAM 9D)</name>
    <name type="common">Flexibacter canadensis</name>
    <dbReference type="NCBI Taxonomy" id="929556"/>
    <lineage>
        <taxon>Bacteria</taxon>
        <taxon>Pseudomonadati</taxon>
        <taxon>Bacteroidota</taxon>
        <taxon>Sphingobacteriia</taxon>
        <taxon>Sphingobacteriales</taxon>
        <taxon>Sphingobacteriaceae</taxon>
        <taxon>Solitalea</taxon>
    </lineage>
</organism>
<dbReference type="Proteomes" id="UP000007590">
    <property type="component" value="Chromosome"/>
</dbReference>
<dbReference type="Pfam" id="PF03797">
    <property type="entry name" value="Autotransporter"/>
    <property type="match status" value="1"/>
</dbReference>
<dbReference type="RefSeq" id="WP_014678883.1">
    <property type="nucleotide sequence ID" value="NC_017770.1"/>
</dbReference>
<dbReference type="KEGG" id="scn:Solca_0524"/>
<gene>
    <name evidence="3" type="ordered locus">Solca_0524</name>
</gene>
<dbReference type="SUPFAM" id="SSF103515">
    <property type="entry name" value="Autotransporter"/>
    <property type="match status" value="1"/>
</dbReference>
<dbReference type="eggNOG" id="COG3637">
    <property type="taxonomic scope" value="Bacteria"/>
</dbReference>
<dbReference type="HOGENOM" id="CLU_1249936_0_0_10"/>
<dbReference type="EMBL" id="CP003349">
    <property type="protein sequence ID" value="AFD05655.1"/>
    <property type="molecule type" value="Genomic_DNA"/>
</dbReference>
<dbReference type="Gene3D" id="2.40.128.130">
    <property type="entry name" value="Autotransporter beta-domain"/>
    <property type="match status" value="1"/>
</dbReference>
<feature type="domain" description="Autotransporter" evidence="2">
    <location>
        <begin position="33"/>
        <end position="159"/>
    </location>
</feature>
<reference evidence="3" key="1">
    <citation type="submission" date="2012-02" db="EMBL/GenBank/DDBJ databases">
        <title>The complete genome of Solitalea canadensis DSM 3403.</title>
        <authorList>
            <consortium name="US DOE Joint Genome Institute (JGI-PGF)"/>
            <person name="Lucas S."/>
            <person name="Copeland A."/>
            <person name="Lapidus A."/>
            <person name="Glavina del Rio T."/>
            <person name="Dalin E."/>
            <person name="Tice H."/>
            <person name="Bruce D."/>
            <person name="Goodwin L."/>
            <person name="Pitluck S."/>
            <person name="Peters L."/>
            <person name="Ovchinnikova G."/>
            <person name="Lu M."/>
            <person name="Kyrpides N."/>
            <person name="Mavromatis K."/>
            <person name="Ivanova N."/>
            <person name="Brettin T."/>
            <person name="Detter J.C."/>
            <person name="Han C."/>
            <person name="Larimer F."/>
            <person name="Land M."/>
            <person name="Hauser L."/>
            <person name="Markowitz V."/>
            <person name="Cheng J.-F."/>
            <person name="Hugenholtz P."/>
            <person name="Woyke T."/>
            <person name="Wu D."/>
            <person name="Spring S."/>
            <person name="Schroeder M."/>
            <person name="Kopitz M."/>
            <person name="Brambilla E."/>
            <person name="Klenk H.-P."/>
            <person name="Eisen J.A."/>
        </authorList>
    </citation>
    <scope>NUCLEOTIDE SEQUENCE</scope>
    <source>
        <strain evidence="3">DSM 3403</strain>
    </source>
</reference>
<evidence type="ECO:0000259" key="2">
    <source>
        <dbReference type="Pfam" id="PF03797"/>
    </source>
</evidence>
<feature type="signal peptide" evidence="1">
    <location>
        <begin position="1"/>
        <end position="20"/>
    </location>
</feature>
<dbReference type="InterPro" id="IPR036709">
    <property type="entry name" value="Autotransporte_beta_dom_sf"/>
</dbReference>